<proteinExistence type="predicted"/>
<evidence type="ECO:0000259" key="5">
    <source>
        <dbReference type="PROSITE" id="PS51017"/>
    </source>
</evidence>
<dbReference type="Pfam" id="PF06203">
    <property type="entry name" value="CCT"/>
    <property type="match status" value="1"/>
</dbReference>
<dbReference type="Proteomes" id="UP001190926">
    <property type="component" value="Unassembled WGS sequence"/>
</dbReference>
<comment type="subcellular location">
    <subcellularLocation>
        <location evidence="1 3">Nucleus</location>
    </subcellularLocation>
</comment>
<comment type="caution">
    <text evidence="6">The sequence shown here is derived from an EMBL/GenBank/DDBJ whole genome shotgun (WGS) entry which is preliminary data.</text>
</comment>
<feature type="compositionally biased region" description="Basic residues" evidence="4">
    <location>
        <begin position="220"/>
        <end position="231"/>
    </location>
</feature>
<dbReference type="PROSITE" id="PS51017">
    <property type="entry name" value="CCT"/>
    <property type="match status" value="1"/>
</dbReference>
<protein>
    <recommendedName>
        <fullName evidence="5">CCT domain-containing protein</fullName>
    </recommendedName>
</protein>
<evidence type="ECO:0000256" key="1">
    <source>
        <dbReference type="ARBA" id="ARBA00004123"/>
    </source>
</evidence>
<keyword evidence="2 3" id="KW-0539">Nucleus</keyword>
<keyword evidence="7" id="KW-1185">Reference proteome</keyword>
<feature type="compositionally biased region" description="Basic and acidic residues" evidence="4">
    <location>
        <begin position="232"/>
        <end position="241"/>
    </location>
</feature>
<reference evidence="6 7" key="1">
    <citation type="journal article" date="2021" name="Nat. Commun.">
        <title>Incipient diploidization of the medicinal plant Perilla within 10,000 years.</title>
        <authorList>
            <person name="Zhang Y."/>
            <person name="Shen Q."/>
            <person name="Leng L."/>
            <person name="Zhang D."/>
            <person name="Chen S."/>
            <person name="Shi Y."/>
            <person name="Ning Z."/>
            <person name="Chen S."/>
        </authorList>
    </citation>
    <scope>NUCLEOTIDE SEQUENCE [LARGE SCALE GENOMIC DNA]</scope>
    <source>
        <strain evidence="7">cv. PC099</strain>
    </source>
</reference>
<evidence type="ECO:0000313" key="7">
    <source>
        <dbReference type="Proteomes" id="UP001190926"/>
    </source>
</evidence>
<dbReference type="GO" id="GO:0003700">
    <property type="term" value="F:DNA-binding transcription factor activity"/>
    <property type="evidence" value="ECO:0007669"/>
    <property type="project" value="TreeGrafter"/>
</dbReference>
<gene>
    <name evidence="6" type="ORF">C2S53_001328</name>
</gene>
<name>A0AAD4IYC7_PERFH</name>
<dbReference type="GO" id="GO:0005634">
    <property type="term" value="C:nucleus"/>
    <property type="evidence" value="ECO:0007669"/>
    <property type="project" value="UniProtKB-SubCell"/>
</dbReference>
<evidence type="ECO:0000256" key="2">
    <source>
        <dbReference type="ARBA" id="ARBA00023242"/>
    </source>
</evidence>
<dbReference type="InterPro" id="IPR045281">
    <property type="entry name" value="CONSTANS-like"/>
</dbReference>
<organism evidence="6 7">
    <name type="scientific">Perilla frutescens var. hirtella</name>
    <name type="common">Perilla citriodora</name>
    <name type="synonym">Perilla setoyensis</name>
    <dbReference type="NCBI Taxonomy" id="608512"/>
    <lineage>
        <taxon>Eukaryota</taxon>
        <taxon>Viridiplantae</taxon>
        <taxon>Streptophyta</taxon>
        <taxon>Embryophyta</taxon>
        <taxon>Tracheophyta</taxon>
        <taxon>Spermatophyta</taxon>
        <taxon>Magnoliopsida</taxon>
        <taxon>eudicotyledons</taxon>
        <taxon>Gunneridae</taxon>
        <taxon>Pentapetalae</taxon>
        <taxon>asterids</taxon>
        <taxon>lamiids</taxon>
        <taxon>Lamiales</taxon>
        <taxon>Lamiaceae</taxon>
        <taxon>Nepetoideae</taxon>
        <taxon>Elsholtzieae</taxon>
        <taxon>Perilla</taxon>
    </lineage>
</organism>
<dbReference type="GO" id="GO:0009909">
    <property type="term" value="P:regulation of flower development"/>
    <property type="evidence" value="ECO:0007669"/>
    <property type="project" value="InterPro"/>
</dbReference>
<evidence type="ECO:0000256" key="4">
    <source>
        <dbReference type="SAM" id="MobiDB-lite"/>
    </source>
</evidence>
<evidence type="ECO:0000313" key="6">
    <source>
        <dbReference type="EMBL" id="KAH6823293.1"/>
    </source>
</evidence>
<dbReference type="PANTHER" id="PTHR31319:SF110">
    <property type="entry name" value="CCT MOTIF FAMILY PROTEIN"/>
    <property type="match status" value="1"/>
</dbReference>
<evidence type="ECO:0000256" key="3">
    <source>
        <dbReference type="PROSITE-ProRule" id="PRU00357"/>
    </source>
</evidence>
<dbReference type="AlphaFoldDB" id="A0AAD4IYC7"/>
<feature type="region of interest" description="Disordered" evidence="4">
    <location>
        <begin position="219"/>
        <end position="246"/>
    </location>
</feature>
<dbReference type="EMBL" id="SDAM02000971">
    <property type="protein sequence ID" value="KAH6823293.1"/>
    <property type="molecule type" value="Genomic_DNA"/>
</dbReference>
<sequence>MAASIPHHYWFDEESCSSNILNNMSINGAINMQLPSMLNYDDDMMINSPVSLSHEPEPPLPLPLVMNSADCMQVVPQMSSEIETGFRDFSSCDYNQINQVFEAGEDHYCTTAGYFWPQQPYSPNIPMPSPQNWAIQGKAAVAKVEETDQVKVGRYSVEERKDRILRYLKKRNHRNFNKTIKYACRKTLADKRVRVRGRFAKNNEPSQEEEDHIFINTTDHHHHHHHHHHISNYHEHNNSFHEEDDDDSFQQMKYDDDYWLQAAMDNINIGHLPYLAS</sequence>
<dbReference type="PANTHER" id="PTHR31319">
    <property type="entry name" value="ZINC FINGER PROTEIN CONSTANS-LIKE 4"/>
    <property type="match status" value="1"/>
</dbReference>
<accession>A0AAD4IYC7</accession>
<dbReference type="InterPro" id="IPR010402">
    <property type="entry name" value="CCT_domain"/>
</dbReference>
<feature type="domain" description="CCT" evidence="5">
    <location>
        <begin position="160"/>
        <end position="202"/>
    </location>
</feature>